<dbReference type="InterPro" id="IPR027417">
    <property type="entry name" value="P-loop_NTPase"/>
</dbReference>
<dbReference type="PANTHER" id="PTHR43581:SF2">
    <property type="entry name" value="EXCINUCLEASE ATPASE SUBUNIT"/>
    <property type="match status" value="1"/>
</dbReference>
<dbReference type="InterPro" id="IPR003959">
    <property type="entry name" value="ATPase_AAA_core"/>
</dbReference>
<dbReference type="Gene3D" id="3.40.50.300">
    <property type="entry name" value="P-loop containing nucleotide triphosphate hydrolases"/>
    <property type="match status" value="1"/>
</dbReference>
<dbReference type="GO" id="GO:0016887">
    <property type="term" value="F:ATP hydrolysis activity"/>
    <property type="evidence" value="ECO:0007669"/>
    <property type="project" value="InterPro"/>
</dbReference>
<gene>
    <name evidence="2" type="ORF">E8L90_04780</name>
</gene>
<dbReference type="EMBL" id="SZNK01000001">
    <property type="protein sequence ID" value="TKI54809.1"/>
    <property type="molecule type" value="Genomic_DNA"/>
</dbReference>
<dbReference type="GO" id="GO:0005524">
    <property type="term" value="F:ATP binding"/>
    <property type="evidence" value="ECO:0007669"/>
    <property type="project" value="UniProtKB-KW"/>
</dbReference>
<dbReference type="AlphaFoldDB" id="A0A4U2Y2Z8"/>
<dbReference type="PANTHER" id="PTHR43581">
    <property type="entry name" value="ATP/GTP PHOSPHATASE"/>
    <property type="match status" value="1"/>
</dbReference>
<comment type="caution">
    <text evidence="2">The sequence shown here is derived from an EMBL/GenBank/DDBJ whole genome shotgun (WGS) entry which is preliminary data.</text>
</comment>
<proteinExistence type="predicted"/>
<keyword evidence="2" id="KW-0547">Nucleotide-binding</keyword>
<dbReference type="Pfam" id="PF13304">
    <property type="entry name" value="AAA_21"/>
    <property type="match status" value="1"/>
</dbReference>
<evidence type="ECO:0000313" key="2">
    <source>
        <dbReference type="EMBL" id="TKI54809.1"/>
    </source>
</evidence>
<dbReference type="InterPro" id="IPR051396">
    <property type="entry name" value="Bact_Antivir_Def_Nuclease"/>
</dbReference>
<dbReference type="SUPFAM" id="SSF52540">
    <property type="entry name" value="P-loop containing nucleoside triphosphate hydrolases"/>
    <property type="match status" value="1"/>
</dbReference>
<evidence type="ECO:0000313" key="3">
    <source>
        <dbReference type="Proteomes" id="UP000307841"/>
    </source>
</evidence>
<reference evidence="2 3" key="1">
    <citation type="submission" date="2019-04" db="EMBL/GenBank/DDBJ databases">
        <title>Whole genome sequencing of Brevibacillus sp. TGS2-1.</title>
        <authorList>
            <person name="Choi A."/>
        </authorList>
    </citation>
    <scope>NUCLEOTIDE SEQUENCE [LARGE SCALE GENOMIC DNA]</scope>
    <source>
        <strain evidence="2 3">TGS2-1</strain>
    </source>
</reference>
<feature type="domain" description="ATPase AAA-type core" evidence="1">
    <location>
        <begin position="314"/>
        <end position="417"/>
    </location>
</feature>
<keyword evidence="3" id="KW-1185">Reference proteome</keyword>
<protein>
    <submittedName>
        <fullName evidence="2">ATP-binding protein</fullName>
    </submittedName>
</protein>
<name>A0A4U2Y2Z8_9BACL</name>
<sequence>MLIEYKKSPSFSPPSSPHSQLYLIHDNWNDWREWHTLYTLAYVDKEGTVHYIGGVKIGRFGMSPTINYGRPEIPESFDSLGENFFSLGQDDSYYDNLNNICGEEIRMKVFQALNDIAFYPTLFEKALNERVTMDSLLRGITLTTVMGQFRHMANGGARLTRYRFKYIEPSFEGETPLELDFLVEPESNPPTNIHILIGRNGVGKTRLLTNMINSIITPKPEVYGEFTSKNMYHENIFSNLVAVSFSAFDKTEPLDEQSNKDKGIQYSYVGLKRPKTNGDTYIASPKSPEELQRELITSLMECRVGAKKNRWLNAIEMLETDPVFKEYEFSSLMQMDEPVFKKTAPVLFRKLSSGHAIVLLTITKLVDKVEDRSLVVLDEPEGHLHPPLLSAFTRVLSDLLIKRNGVAIVATHSPVVLQEVPSSCVYILQKTGSESSAHRPDLETFGENVGILTRAVFDLEVTHSGFHQMLSKAVKAFGDYDSVVDYFNDELGLEARAIIRNLLAARRREETDQDA</sequence>
<dbReference type="OrthoDB" id="9801813at2"/>
<organism evidence="2 3">
    <name type="scientific">Brevibacillus antibioticus</name>
    <dbReference type="NCBI Taxonomy" id="2570228"/>
    <lineage>
        <taxon>Bacteria</taxon>
        <taxon>Bacillati</taxon>
        <taxon>Bacillota</taxon>
        <taxon>Bacilli</taxon>
        <taxon>Bacillales</taxon>
        <taxon>Paenibacillaceae</taxon>
        <taxon>Brevibacillus</taxon>
    </lineage>
</organism>
<evidence type="ECO:0000259" key="1">
    <source>
        <dbReference type="Pfam" id="PF13304"/>
    </source>
</evidence>
<dbReference type="Proteomes" id="UP000307841">
    <property type="component" value="Unassembled WGS sequence"/>
</dbReference>
<accession>A0A4U2Y2Z8</accession>
<dbReference type="RefSeq" id="WP_137028219.1">
    <property type="nucleotide sequence ID" value="NZ_SZNK01000001.1"/>
</dbReference>
<keyword evidence="2" id="KW-0067">ATP-binding</keyword>